<dbReference type="Gene3D" id="3.30.450.90">
    <property type="match status" value="1"/>
</dbReference>
<dbReference type="Proteomes" id="UP001065549">
    <property type="component" value="Unassembled WGS sequence"/>
</dbReference>
<dbReference type="SUPFAM" id="SSF160246">
    <property type="entry name" value="EspE N-terminal domain-like"/>
    <property type="match status" value="1"/>
</dbReference>
<evidence type="ECO:0000256" key="3">
    <source>
        <dbReference type="ARBA" id="ARBA00022840"/>
    </source>
</evidence>
<gene>
    <name evidence="5" type="ORF">OBO34_17215</name>
</gene>
<dbReference type="GO" id="GO:0016887">
    <property type="term" value="F:ATP hydrolysis activity"/>
    <property type="evidence" value="ECO:0007669"/>
    <property type="project" value="TreeGrafter"/>
</dbReference>
<dbReference type="Gene3D" id="3.40.50.300">
    <property type="entry name" value="P-loop containing nucleotide triphosphate hydrolases"/>
    <property type="match status" value="1"/>
</dbReference>
<protein>
    <submittedName>
        <fullName evidence="5">ATPase, T2SS/T4P/T4SS family</fullName>
    </submittedName>
</protein>
<dbReference type="PANTHER" id="PTHR30258">
    <property type="entry name" value="TYPE II SECRETION SYSTEM PROTEIN GSPE-RELATED"/>
    <property type="match status" value="1"/>
</dbReference>
<dbReference type="SMART" id="SM00382">
    <property type="entry name" value="AAA"/>
    <property type="match status" value="1"/>
</dbReference>
<dbReference type="InterPro" id="IPR007831">
    <property type="entry name" value="T2SS_GspE_N"/>
</dbReference>
<dbReference type="CDD" id="cd01129">
    <property type="entry name" value="PulE-GspE-like"/>
    <property type="match status" value="1"/>
</dbReference>
<comment type="similarity">
    <text evidence="1">Belongs to the GSP E family.</text>
</comment>
<dbReference type="GO" id="GO:0005886">
    <property type="term" value="C:plasma membrane"/>
    <property type="evidence" value="ECO:0007669"/>
    <property type="project" value="TreeGrafter"/>
</dbReference>
<keyword evidence="2" id="KW-0547">Nucleotide-binding</keyword>
<evidence type="ECO:0000256" key="1">
    <source>
        <dbReference type="ARBA" id="ARBA00006611"/>
    </source>
</evidence>
<dbReference type="InterPro" id="IPR037257">
    <property type="entry name" value="T2SS_E_N_sf"/>
</dbReference>
<keyword evidence="6" id="KW-1185">Reference proteome</keyword>
<dbReference type="InterPro" id="IPR001482">
    <property type="entry name" value="T2SS/T4SS_dom"/>
</dbReference>
<dbReference type="AlphaFoldDB" id="A0A9J6QX66"/>
<accession>A0A9J6QX66</accession>
<feature type="domain" description="AAA+ ATPase" evidence="4">
    <location>
        <begin position="307"/>
        <end position="425"/>
    </location>
</feature>
<dbReference type="InterPro" id="IPR027417">
    <property type="entry name" value="P-loop_NTPase"/>
</dbReference>
<evidence type="ECO:0000256" key="2">
    <source>
        <dbReference type="ARBA" id="ARBA00022741"/>
    </source>
</evidence>
<proteinExistence type="inferred from homology"/>
<keyword evidence="3" id="KW-0067">ATP-binding</keyword>
<organism evidence="5 6">
    <name type="scientific">Hominibacterium faecale</name>
    <dbReference type="NCBI Taxonomy" id="2839743"/>
    <lineage>
        <taxon>Bacteria</taxon>
        <taxon>Bacillati</taxon>
        <taxon>Bacillota</taxon>
        <taxon>Clostridia</taxon>
        <taxon>Peptostreptococcales</taxon>
        <taxon>Anaerovoracaceae</taxon>
        <taxon>Hominibacterium</taxon>
    </lineage>
</organism>
<dbReference type="SUPFAM" id="SSF52540">
    <property type="entry name" value="P-loop containing nucleoside triphosphate hydrolases"/>
    <property type="match status" value="1"/>
</dbReference>
<comment type="caution">
    <text evidence="5">The sequence shown here is derived from an EMBL/GenBank/DDBJ whole genome shotgun (WGS) entry which is preliminary data.</text>
</comment>
<dbReference type="GO" id="GO:0005524">
    <property type="term" value="F:ATP binding"/>
    <property type="evidence" value="ECO:0007669"/>
    <property type="project" value="UniProtKB-KW"/>
</dbReference>
<dbReference type="InterPro" id="IPR003593">
    <property type="entry name" value="AAA+_ATPase"/>
</dbReference>
<dbReference type="EMBL" id="JAOSHN010000008">
    <property type="protein sequence ID" value="MCU7380081.1"/>
    <property type="molecule type" value="Genomic_DNA"/>
</dbReference>
<dbReference type="Gene3D" id="3.30.300.160">
    <property type="entry name" value="Type II secretion system, protein E, N-terminal domain"/>
    <property type="match status" value="1"/>
</dbReference>
<dbReference type="RefSeq" id="WP_227755549.1">
    <property type="nucleotide sequence ID" value="NZ_JAJAGH010000012.1"/>
</dbReference>
<dbReference type="Pfam" id="PF05157">
    <property type="entry name" value="MshEN"/>
    <property type="match status" value="1"/>
</dbReference>
<reference evidence="5" key="1">
    <citation type="submission" date="2022-09" db="EMBL/GenBank/DDBJ databases">
        <title>Culturomic study of gut microbiota in children with autism spectrum disorder.</title>
        <authorList>
            <person name="Efimov B.A."/>
            <person name="Chaplin A.V."/>
            <person name="Sokolova S.R."/>
            <person name="Pikina A.P."/>
            <person name="Korzhanova M."/>
            <person name="Belova V."/>
            <person name="Korostin D."/>
        </authorList>
    </citation>
    <scope>NUCLEOTIDE SEQUENCE</scope>
    <source>
        <strain evidence="5">ASD5510</strain>
    </source>
</reference>
<dbReference type="Pfam" id="PF00437">
    <property type="entry name" value="T2SSE"/>
    <property type="match status" value="1"/>
</dbReference>
<sequence length="560" mass="62623">MKNVRIGEVLKEHGYIDDQQLGQALEYQRQNKGKRLGGILMEMGFVTEQQMLDALGHRMELPVVDISGKTLDTEAVSLIPRQVAQKYNLIAVEEKDSILTVAMSDPLNFYAVEDVRQITQKTIGVVLDVSEHIKAAIDRYYSEIVTKQAFQKVDVVLPAEELAQLEPTGDEAPIVQALNNLLVQGYRMGASDIHIEPFKKHIQVRMRVDGVITEIVKLAPALQLPLIARIKILSGMDIAERRLPQDGHFQIRLEDMEINTRVSIVPTVFGEKAVIRFLYTNVVVDQEQTYGMTEENFEKFQSMIASPHGIIYITGPTGSGKTTTLYMVLEQIAKKAVNVSTIEDPVERNLPQVNQMQVNNTAGLTFDVGLKALLRQDPDVIMVGETRDSETASISVRAAITGHQVFSTLHTNDAISSIVRLRDMGIPSYMVANSLVGLVAQRLMRKVCPHCGQAYPASPAELKALGLDIGETAALKKGQGCSKCNHTGYMGRRSIHEMVLIDKTLRKMITEEVEMSDIRHYLRKEQNFKSLYDAARTLVLQGITTMEEFYKIAYYAEEDD</sequence>
<evidence type="ECO:0000313" key="6">
    <source>
        <dbReference type="Proteomes" id="UP001065549"/>
    </source>
</evidence>
<name>A0A9J6QX66_9FIRM</name>
<evidence type="ECO:0000259" key="4">
    <source>
        <dbReference type="SMART" id="SM00382"/>
    </source>
</evidence>
<dbReference type="PANTHER" id="PTHR30258:SF3">
    <property type="entry name" value="SLL1921 PROTEIN"/>
    <property type="match status" value="1"/>
</dbReference>
<evidence type="ECO:0000313" key="5">
    <source>
        <dbReference type="EMBL" id="MCU7380081.1"/>
    </source>
</evidence>